<keyword evidence="1" id="KW-0812">Transmembrane</keyword>
<organism evidence="2 3">
    <name type="scientific">Monoraphidium neglectum</name>
    <dbReference type="NCBI Taxonomy" id="145388"/>
    <lineage>
        <taxon>Eukaryota</taxon>
        <taxon>Viridiplantae</taxon>
        <taxon>Chlorophyta</taxon>
        <taxon>core chlorophytes</taxon>
        <taxon>Chlorophyceae</taxon>
        <taxon>CS clade</taxon>
        <taxon>Sphaeropleales</taxon>
        <taxon>Selenastraceae</taxon>
        <taxon>Monoraphidium</taxon>
    </lineage>
</organism>
<dbReference type="GeneID" id="25741113"/>
<dbReference type="RefSeq" id="XP_013898745.1">
    <property type="nucleotide sequence ID" value="XM_014043291.1"/>
</dbReference>
<name>A0A0D2N093_9CHLO</name>
<evidence type="ECO:0000256" key="1">
    <source>
        <dbReference type="SAM" id="Phobius"/>
    </source>
</evidence>
<dbReference type="AlphaFoldDB" id="A0A0D2N093"/>
<feature type="transmembrane region" description="Helical" evidence="1">
    <location>
        <begin position="18"/>
        <end position="37"/>
    </location>
</feature>
<protein>
    <recommendedName>
        <fullName evidence="4">MARVEL domain-containing protein</fullName>
    </recommendedName>
</protein>
<evidence type="ECO:0000313" key="3">
    <source>
        <dbReference type="Proteomes" id="UP000054498"/>
    </source>
</evidence>
<keyword evidence="3" id="KW-1185">Reference proteome</keyword>
<feature type="transmembrane region" description="Helical" evidence="1">
    <location>
        <begin position="49"/>
        <end position="70"/>
    </location>
</feature>
<feature type="transmembrane region" description="Helical" evidence="1">
    <location>
        <begin position="90"/>
        <end position="111"/>
    </location>
</feature>
<accession>A0A0D2N093</accession>
<dbReference type="OrthoDB" id="539485at2759"/>
<keyword evidence="1" id="KW-1133">Transmembrane helix</keyword>
<dbReference type="Proteomes" id="UP000054498">
    <property type="component" value="Unassembled WGS sequence"/>
</dbReference>
<keyword evidence="1" id="KW-0472">Membrane</keyword>
<reference evidence="2 3" key="1">
    <citation type="journal article" date="2013" name="BMC Genomics">
        <title>Reconstruction of the lipid metabolism for the microalga Monoraphidium neglectum from its genome sequence reveals characteristics suitable for biofuel production.</title>
        <authorList>
            <person name="Bogen C."/>
            <person name="Al-Dilaimi A."/>
            <person name="Albersmeier A."/>
            <person name="Wichmann J."/>
            <person name="Grundmann M."/>
            <person name="Rupp O."/>
            <person name="Lauersen K.J."/>
            <person name="Blifernez-Klassen O."/>
            <person name="Kalinowski J."/>
            <person name="Goesmann A."/>
            <person name="Mussgnug J.H."/>
            <person name="Kruse O."/>
        </authorList>
    </citation>
    <scope>NUCLEOTIDE SEQUENCE [LARGE SCALE GENOMIC DNA]</scope>
    <source>
        <strain evidence="2 3">SAG 48.87</strain>
    </source>
</reference>
<gene>
    <name evidence="2" type="ORF">MNEG_8237</name>
</gene>
<evidence type="ECO:0008006" key="4">
    <source>
        <dbReference type="Google" id="ProtNLM"/>
    </source>
</evidence>
<dbReference type="EMBL" id="KK101760">
    <property type="protein sequence ID" value="KIY99725.1"/>
    <property type="molecule type" value="Genomic_DNA"/>
</dbReference>
<dbReference type="KEGG" id="mng:MNEG_8237"/>
<sequence length="175" mass="18591">MNQKVCLLTENDNISICLYAYALGAVSIIFTFAIGLLQICTCNLCGCGAVMDSVFAVMAAGWWVVGAFVISSNSSSASKAGRPAREWREAVAWLTWISAGLFGALFAVHISRVISKYCCKRRGATSESEKSILGANKPRSAALELGKEVRGRAYLAGNGGKAPLQQQFMGNAGNI</sequence>
<proteinExistence type="predicted"/>
<evidence type="ECO:0000313" key="2">
    <source>
        <dbReference type="EMBL" id="KIY99725.1"/>
    </source>
</evidence>